<name>A0ABQ5WQD3_9PROT</name>
<proteinExistence type="predicted"/>
<organism evidence="1 2">
    <name type="scientific">Gluconobacter kondonii</name>
    <dbReference type="NCBI Taxonomy" id="941463"/>
    <lineage>
        <taxon>Bacteria</taxon>
        <taxon>Pseudomonadati</taxon>
        <taxon>Pseudomonadota</taxon>
        <taxon>Alphaproteobacteria</taxon>
        <taxon>Acetobacterales</taxon>
        <taxon>Acetobacteraceae</taxon>
        <taxon>Gluconobacter</taxon>
    </lineage>
</organism>
<comment type="caution">
    <text evidence="1">The sequence shown here is derived from an EMBL/GenBank/DDBJ whole genome shotgun (WGS) entry which is preliminary data.</text>
</comment>
<reference evidence="2" key="1">
    <citation type="journal article" date="2019" name="Int. J. Syst. Evol. Microbiol.">
        <title>The Global Catalogue of Microorganisms (GCM) 10K type strain sequencing project: providing services to taxonomists for standard genome sequencing and annotation.</title>
        <authorList>
            <consortium name="The Broad Institute Genomics Platform"/>
            <consortium name="The Broad Institute Genome Sequencing Center for Infectious Disease"/>
            <person name="Wu L."/>
            <person name="Ma J."/>
        </authorList>
    </citation>
    <scope>NUCLEOTIDE SEQUENCE [LARGE SCALE GENOMIC DNA]</scope>
    <source>
        <strain evidence="2">NBRC 3266</strain>
    </source>
</reference>
<keyword evidence="2" id="KW-1185">Reference proteome</keyword>
<evidence type="ECO:0000313" key="2">
    <source>
        <dbReference type="Proteomes" id="UP001156629"/>
    </source>
</evidence>
<accession>A0ABQ5WQD3</accession>
<gene>
    <name evidence="1" type="ORF">GCM10007870_13220</name>
</gene>
<evidence type="ECO:0000313" key="1">
    <source>
        <dbReference type="EMBL" id="GLQ65738.1"/>
    </source>
</evidence>
<protein>
    <submittedName>
        <fullName evidence="1">Uncharacterized protein</fullName>
    </submittedName>
</protein>
<sequence>MDLSDNDNRVLQERINGFSIENYCLKDVKISNLELKNQERLILIIDPISIDDKKTVHMIDKFLKKLTL</sequence>
<dbReference type="Proteomes" id="UP001156629">
    <property type="component" value="Unassembled WGS sequence"/>
</dbReference>
<dbReference type="EMBL" id="BSNV01000006">
    <property type="protein sequence ID" value="GLQ65738.1"/>
    <property type="molecule type" value="Genomic_DNA"/>
</dbReference>